<evidence type="ECO:0000313" key="2">
    <source>
        <dbReference type="Proteomes" id="UP000012062"/>
    </source>
</evidence>
<dbReference type="AlphaFoldDB" id="M5EG36"/>
<comment type="caution">
    <text evidence="1">The sequence shown here is derived from an EMBL/GenBank/DDBJ whole genome shotgun (WGS) entry which is preliminary data.</text>
</comment>
<sequence length="358" mass="39353">MHFDLFNAADPTFKALASDHNTPAVKPLRISPWLAMSAMQKAIRRGDIALATRAAATLLKSDPARLWKRLAGIVFEDIGLASVGTIRLVMTATAGKAFRREFGGEWAVASLLISRMCTAPKCRATDDLLLAVSYHHELEALRDDLAGQSIAEHLSRVEGRAALLGASLAALHVSGARWTRQVEGQTADPKSLFAAMRSAGVEQEIVNLSEQGWKRTREALPILLPLVSLARPTGMLPVTDDEFPKVVIGRSGLPTYCLDAFSWEGKAALSLFLKRDTETGRWLRKYVSAQRRLPVLAGGLFRVEGGLVRQRVEWPCAMTLRWLADSGYHGIKLTDPAAFLDMVRGDLPKLNEVRHDVR</sequence>
<dbReference type="GO" id="GO:0006260">
    <property type="term" value="P:DNA replication"/>
    <property type="evidence" value="ECO:0007669"/>
    <property type="project" value="InterPro"/>
</dbReference>
<dbReference type="Gene3D" id="1.20.272.10">
    <property type="match status" value="1"/>
</dbReference>
<dbReference type="GO" id="GO:0003677">
    <property type="term" value="F:DNA binding"/>
    <property type="evidence" value="ECO:0007669"/>
    <property type="project" value="InterPro"/>
</dbReference>
<dbReference type="eggNOG" id="ENOG5034627">
    <property type="taxonomic scope" value="Bacteria"/>
</dbReference>
<keyword evidence="2" id="KW-1185">Reference proteome</keyword>
<accession>M5EG36</accession>
<name>M5EG36_9HYPH</name>
<reference evidence="1 2" key="1">
    <citation type="submission" date="2013-02" db="EMBL/GenBank/DDBJ databases">
        <authorList>
            <person name="Genoscope - CEA"/>
        </authorList>
    </citation>
    <scope>NUCLEOTIDE SEQUENCE [LARGE SCALE GENOMIC DNA]</scope>
    <source>
        <strain evidence="1 2">STM 2683</strain>
    </source>
</reference>
<dbReference type="Proteomes" id="UP000012062">
    <property type="component" value="Unassembled WGS sequence"/>
</dbReference>
<dbReference type="RefSeq" id="WP_008872299.1">
    <property type="nucleotide sequence ID" value="NZ_CAUM01000006.1"/>
</dbReference>
<proteinExistence type="predicted"/>
<gene>
    <name evidence="1" type="ORF">MESS2_1030164</name>
</gene>
<protein>
    <submittedName>
        <fullName evidence="1">Uncharacterized protein</fullName>
    </submittedName>
</protein>
<organism evidence="1 2">
    <name type="scientific">Mesorhizobium metallidurans STM 2683</name>
    <dbReference type="NCBI Taxonomy" id="1297569"/>
    <lineage>
        <taxon>Bacteria</taxon>
        <taxon>Pseudomonadati</taxon>
        <taxon>Pseudomonadota</taxon>
        <taxon>Alphaproteobacteria</taxon>
        <taxon>Hyphomicrobiales</taxon>
        <taxon>Phyllobacteriaceae</taxon>
        <taxon>Mesorhizobium</taxon>
    </lineage>
</organism>
<dbReference type="InterPro" id="IPR008921">
    <property type="entry name" value="DNA_pol3_clamp-load_cplx_C"/>
</dbReference>
<dbReference type="OrthoDB" id="8013467at2"/>
<dbReference type="SUPFAM" id="SSF48019">
    <property type="entry name" value="post-AAA+ oligomerization domain-like"/>
    <property type="match status" value="1"/>
</dbReference>
<dbReference type="STRING" id="1297569.MESS2_1030164"/>
<evidence type="ECO:0000313" key="1">
    <source>
        <dbReference type="EMBL" id="CCV03307.1"/>
    </source>
</evidence>
<dbReference type="EMBL" id="CAUM01000006">
    <property type="protein sequence ID" value="CCV03307.1"/>
    <property type="molecule type" value="Genomic_DNA"/>
</dbReference>